<comment type="caution">
    <text evidence="4">The sequence shown here is derived from an EMBL/GenBank/DDBJ whole genome shotgun (WGS) entry which is preliminary data.</text>
</comment>
<dbReference type="Proteomes" id="UP001151287">
    <property type="component" value="Unassembled WGS sequence"/>
</dbReference>
<feature type="domain" description="RIN4 pathogenic type III effector avirulence factor Avr cleavage site" evidence="3">
    <location>
        <begin position="7"/>
        <end position="36"/>
    </location>
</feature>
<evidence type="ECO:0000259" key="3">
    <source>
        <dbReference type="Pfam" id="PF05627"/>
    </source>
</evidence>
<evidence type="ECO:0000256" key="2">
    <source>
        <dbReference type="SAM" id="Phobius"/>
    </source>
</evidence>
<dbReference type="GO" id="GO:0005886">
    <property type="term" value="C:plasma membrane"/>
    <property type="evidence" value="ECO:0007669"/>
    <property type="project" value="TreeGrafter"/>
</dbReference>
<name>A0A9Q0D1F4_9POAL</name>
<evidence type="ECO:0000313" key="4">
    <source>
        <dbReference type="EMBL" id="KAJ1704091.1"/>
    </source>
</evidence>
<organism evidence="4 5">
    <name type="scientific">Rhynchospora breviuscula</name>
    <dbReference type="NCBI Taxonomy" id="2022672"/>
    <lineage>
        <taxon>Eukaryota</taxon>
        <taxon>Viridiplantae</taxon>
        <taxon>Streptophyta</taxon>
        <taxon>Embryophyta</taxon>
        <taxon>Tracheophyta</taxon>
        <taxon>Spermatophyta</taxon>
        <taxon>Magnoliopsida</taxon>
        <taxon>Liliopsida</taxon>
        <taxon>Poales</taxon>
        <taxon>Cyperaceae</taxon>
        <taxon>Cyperoideae</taxon>
        <taxon>Rhynchosporeae</taxon>
        <taxon>Rhynchospora</taxon>
    </lineage>
</organism>
<keyword evidence="2" id="KW-1133">Transmembrane helix</keyword>
<gene>
    <name evidence="4" type="ORF">LUZ63_003870</name>
</gene>
<feature type="transmembrane region" description="Helical" evidence="2">
    <location>
        <begin position="232"/>
        <end position="255"/>
    </location>
</feature>
<feature type="domain" description="RIN4 pathogenic type III effector avirulence factor Avr cleavage site" evidence="3">
    <location>
        <begin position="131"/>
        <end position="163"/>
    </location>
</feature>
<dbReference type="PANTHER" id="PTHR33159">
    <property type="entry name" value="RPM1-INTERACTING PROTEIN 4 (RIN4) FAMILY PROTEIN"/>
    <property type="match status" value="1"/>
</dbReference>
<dbReference type="AlphaFoldDB" id="A0A9Q0D1F4"/>
<accession>A0A9Q0D1F4</accession>
<keyword evidence="2" id="KW-0472">Membrane</keyword>
<protein>
    <recommendedName>
        <fullName evidence="3">RIN4 pathogenic type III effector avirulence factor Avr cleavage site domain-containing protein</fullName>
    </recommendedName>
</protein>
<dbReference type="OrthoDB" id="765662at2759"/>
<dbReference type="Pfam" id="PF05627">
    <property type="entry name" value="AvrRpt-cleavage"/>
    <property type="match status" value="2"/>
</dbReference>
<reference evidence="4" key="1">
    <citation type="journal article" date="2022" name="Cell">
        <title>Repeat-based holocentromeres influence genome architecture and karyotype evolution.</title>
        <authorList>
            <person name="Hofstatter P.G."/>
            <person name="Thangavel G."/>
            <person name="Lux T."/>
            <person name="Neumann P."/>
            <person name="Vondrak T."/>
            <person name="Novak P."/>
            <person name="Zhang M."/>
            <person name="Costa L."/>
            <person name="Castellani M."/>
            <person name="Scott A."/>
            <person name="Toegelov H."/>
            <person name="Fuchs J."/>
            <person name="Mata-Sucre Y."/>
            <person name="Dias Y."/>
            <person name="Vanzela A.L.L."/>
            <person name="Huettel B."/>
            <person name="Almeida C.C.S."/>
            <person name="Simkova H."/>
            <person name="Souza G."/>
            <person name="Pedrosa-Harand A."/>
            <person name="Macas J."/>
            <person name="Mayer K.F.X."/>
            <person name="Houben A."/>
            <person name="Marques A."/>
        </authorList>
    </citation>
    <scope>NUCLEOTIDE SEQUENCE</scope>
    <source>
        <strain evidence="4">RhyBre1mFocal</strain>
    </source>
</reference>
<keyword evidence="2" id="KW-0812">Transmembrane</keyword>
<dbReference type="InterPro" id="IPR040387">
    <property type="entry name" value="RIN4/NOI4"/>
</dbReference>
<evidence type="ECO:0000313" key="5">
    <source>
        <dbReference type="Proteomes" id="UP001151287"/>
    </source>
</evidence>
<sequence length="310" mass="34875">MAKQQQQSHVPKFGNWEEQGNAPYTAYFDNARTNRKSGGKMVNPNDPSENPEAFSSHASPMRAGLGSDPILNPNQNQRDREEVVHVNRDHPHLGEHVKRQTRTSGAPDRSPLHPGRTKGKATGRGDDMLDAGSAVPKFGDWDKDPSSAEGYTGIFENVRKEKQTGASKSPMITDDSIYLRSSNNSANYKSSGWSCFGWCKSVFTSFFCSRRALFSFPVLNSLRHCCFHVPSMFLFVFIFLVSLQFFMMGVIVKILQNILSNNYLTISLSNLFKHTNPKIFYNPKKYLSNNNSDSNLGLGRFQKKTITIFL</sequence>
<evidence type="ECO:0000256" key="1">
    <source>
        <dbReference type="SAM" id="MobiDB-lite"/>
    </source>
</evidence>
<keyword evidence="5" id="KW-1185">Reference proteome</keyword>
<feature type="compositionally biased region" description="Basic and acidic residues" evidence="1">
    <location>
        <begin position="77"/>
        <end position="98"/>
    </location>
</feature>
<dbReference type="PANTHER" id="PTHR33159:SF6">
    <property type="entry name" value="RPM1-INTERACTING PROTEIN 4"/>
    <property type="match status" value="1"/>
</dbReference>
<dbReference type="InterPro" id="IPR008700">
    <property type="entry name" value="TypeIII_avirulence_cleave"/>
</dbReference>
<proteinExistence type="predicted"/>
<dbReference type="EMBL" id="JAMQYH010000001">
    <property type="protein sequence ID" value="KAJ1704091.1"/>
    <property type="molecule type" value="Genomic_DNA"/>
</dbReference>
<feature type="region of interest" description="Disordered" evidence="1">
    <location>
        <begin position="1"/>
        <end position="129"/>
    </location>
</feature>